<reference evidence="3" key="1">
    <citation type="submission" date="2012-08" db="EMBL/GenBank/DDBJ databases">
        <title>The Genome Sequence of Wuchereria bancrofti.</title>
        <authorList>
            <person name="Nutman T.B."/>
            <person name="Fink D.L."/>
            <person name="Russ C."/>
            <person name="Young S."/>
            <person name="Zeng Q."/>
            <person name="Koehrsen M."/>
            <person name="Alvarado L."/>
            <person name="Berlin A."/>
            <person name="Chapman S.B."/>
            <person name="Chen Z."/>
            <person name="Freedman E."/>
            <person name="Gellesch M."/>
            <person name="Goldberg J."/>
            <person name="Griggs A."/>
            <person name="Gujja S."/>
            <person name="Heilman E.R."/>
            <person name="Heiman D."/>
            <person name="Hepburn T."/>
            <person name="Howarth C."/>
            <person name="Jen D."/>
            <person name="Larson L."/>
            <person name="Lewis B."/>
            <person name="Mehta T."/>
            <person name="Park D."/>
            <person name="Pearson M."/>
            <person name="Roberts A."/>
            <person name="Saif S."/>
            <person name="Shea T."/>
            <person name="Shenoy N."/>
            <person name="Sisk P."/>
            <person name="Stolte C."/>
            <person name="Sykes S."/>
            <person name="Walk T."/>
            <person name="White J."/>
            <person name="Yandava C."/>
            <person name="Haas B."/>
            <person name="Henn M.R."/>
            <person name="Nusbaum C."/>
            <person name="Birren B."/>
        </authorList>
    </citation>
    <scope>NUCLEOTIDE SEQUENCE [LARGE SCALE GENOMIC DNA]</scope>
    <source>
        <strain evidence="3">NA</strain>
    </source>
</reference>
<evidence type="ECO:0000313" key="3">
    <source>
        <dbReference type="Proteomes" id="UP000004810"/>
    </source>
</evidence>
<protein>
    <submittedName>
        <fullName evidence="2">Uncharacterized protein</fullName>
    </submittedName>
</protein>
<name>J9EQJ4_WUCBA</name>
<gene>
    <name evidence="2" type="ORF">WUBG_04292</name>
</gene>
<feature type="signal peptide" evidence="1">
    <location>
        <begin position="1"/>
        <end position="26"/>
    </location>
</feature>
<feature type="chain" id="PRO_5003823434" evidence="1">
    <location>
        <begin position="27"/>
        <end position="125"/>
    </location>
</feature>
<keyword evidence="1" id="KW-0732">Signal</keyword>
<dbReference type="Proteomes" id="UP000004810">
    <property type="component" value="Unassembled WGS sequence"/>
</dbReference>
<organism evidence="2 3">
    <name type="scientific">Wuchereria bancrofti</name>
    <dbReference type="NCBI Taxonomy" id="6293"/>
    <lineage>
        <taxon>Eukaryota</taxon>
        <taxon>Metazoa</taxon>
        <taxon>Ecdysozoa</taxon>
        <taxon>Nematoda</taxon>
        <taxon>Chromadorea</taxon>
        <taxon>Rhabditida</taxon>
        <taxon>Spirurina</taxon>
        <taxon>Spiruromorpha</taxon>
        <taxon>Filarioidea</taxon>
        <taxon>Onchocercidae</taxon>
        <taxon>Wuchereria</taxon>
    </lineage>
</organism>
<proteinExistence type="predicted"/>
<evidence type="ECO:0000256" key="1">
    <source>
        <dbReference type="SAM" id="SignalP"/>
    </source>
</evidence>
<comment type="caution">
    <text evidence="2">The sequence shown here is derived from an EMBL/GenBank/DDBJ whole genome shotgun (WGS) entry which is preliminary data.</text>
</comment>
<accession>J9EQJ4</accession>
<dbReference type="EMBL" id="ADBV01001457">
    <property type="protein sequence ID" value="EJW84796.1"/>
    <property type="molecule type" value="Genomic_DNA"/>
</dbReference>
<dbReference type="AlphaFoldDB" id="J9EQJ4"/>
<evidence type="ECO:0000313" key="2">
    <source>
        <dbReference type="EMBL" id="EJW84796.1"/>
    </source>
</evidence>
<sequence length="125" mass="14118">MRRLLAIGWHWSALFYFLHFPAGAASTVIGGNRDDASLSFINHFNALLSDGTCPIPLYYLAKFYNTSSNSNTLISSALYFHHHQIAFVLRNARYMTKTGHNDALAVAHKVFTQEVERISGQEKQK</sequence>